<evidence type="ECO:0000313" key="2">
    <source>
        <dbReference type="Proteomes" id="UP000596742"/>
    </source>
</evidence>
<protein>
    <submittedName>
        <fullName evidence="1">Uncharacterized protein</fullName>
    </submittedName>
</protein>
<accession>A0A8B6BL97</accession>
<keyword evidence="2" id="KW-1185">Reference proteome</keyword>
<dbReference type="OrthoDB" id="6117915at2759"/>
<evidence type="ECO:0000313" key="1">
    <source>
        <dbReference type="EMBL" id="VDH91577.1"/>
    </source>
</evidence>
<organism evidence="1 2">
    <name type="scientific">Mytilus galloprovincialis</name>
    <name type="common">Mediterranean mussel</name>
    <dbReference type="NCBI Taxonomy" id="29158"/>
    <lineage>
        <taxon>Eukaryota</taxon>
        <taxon>Metazoa</taxon>
        <taxon>Spiralia</taxon>
        <taxon>Lophotrochozoa</taxon>
        <taxon>Mollusca</taxon>
        <taxon>Bivalvia</taxon>
        <taxon>Autobranchia</taxon>
        <taxon>Pteriomorphia</taxon>
        <taxon>Mytilida</taxon>
        <taxon>Mytiloidea</taxon>
        <taxon>Mytilidae</taxon>
        <taxon>Mytilinae</taxon>
        <taxon>Mytilus</taxon>
    </lineage>
</organism>
<dbReference type="EMBL" id="UYJE01000255">
    <property type="protein sequence ID" value="VDH91577.1"/>
    <property type="molecule type" value="Genomic_DNA"/>
</dbReference>
<proteinExistence type="predicted"/>
<gene>
    <name evidence="1" type="ORF">MGAL_10B081165</name>
</gene>
<name>A0A8B6BL97_MYTGA</name>
<dbReference type="Proteomes" id="UP000596742">
    <property type="component" value="Unassembled WGS sequence"/>
</dbReference>
<comment type="caution">
    <text evidence="1">The sequence shown here is derived from an EMBL/GenBank/DDBJ whole genome shotgun (WGS) entry which is preliminary data.</text>
</comment>
<sequence>MLDFAKLVFTIHHVDRNTFSSKFWERIVLPAIEKKDSRLCRFLLTIMTGMTTDQWDYCHHYLLEGLLSSMTNQDKDTSKVIAWFITKKLFRSFGKSVRKYITDIWPAFLCNCHRKQHEFCSDKFAIYIEMNTLRPDLPETFWKIDVKYITDDRAKIRQSSQIHEHLQNLSGNIHFPDHKSISGVDAKQLFNEHSNLSLICKSPLKSIGFLQKKHKVIEQPSIQLYCKRKGLIPVGENHFPRAINGLQTDVLEGSPHFLSQLKIGNQVGTDEFKMGTLGGFVQVRGDKAFLTCLHVFLSADELAADNISLDDEKTVPVKLYRKNENSHVCGKIREIAFEVDNEKETSIDAALVEIPVDSIDNSNYVDVDNVQVSFKDIGMKSEYLNSSCVDYKPLLFSIPKPVLRTVSVGAVSGCFDGNKAQVEANKEKCIDLEPIDKIYSRAVLDEIKRNVNIVINHLQLIPIAVLPDDNIIKTSIQQNCARNLSFEIKNIIIDVIKNIYPTIHCTSEVDIDNFILCKTNSRFSAIVGDVHMQQAFLKTTGKNMAIKRTSRRVYNQLYISNIPFQPGDSGTCIYVLSPVQGCIGMAIADHPQGGCIATPIMDILKHFKIRIK</sequence>
<dbReference type="AlphaFoldDB" id="A0A8B6BL97"/>
<reference evidence="1" key="1">
    <citation type="submission" date="2018-11" db="EMBL/GenBank/DDBJ databases">
        <authorList>
            <person name="Alioto T."/>
            <person name="Alioto T."/>
        </authorList>
    </citation>
    <scope>NUCLEOTIDE SEQUENCE</scope>
</reference>